<reference evidence="2 5" key="2">
    <citation type="submission" date="2019-12" db="EMBL/GenBank/DDBJ databases">
        <authorList>
            <person name="Zheng J."/>
        </authorList>
    </citation>
    <scope>NUCLEOTIDE SEQUENCE [LARGE SCALE GENOMIC DNA]</scope>
    <source>
        <strain evidence="2 5">DSM 27347</strain>
    </source>
</reference>
<dbReference type="EMBL" id="FNBI01000008">
    <property type="protein sequence ID" value="SDF95213.1"/>
    <property type="molecule type" value="Genomic_DNA"/>
</dbReference>
<organism evidence="3 4">
    <name type="scientific">Sphingomonas carotinifaciens</name>
    <dbReference type="NCBI Taxonomy" id="1166323"/>
    <lineage>
        <taxon>Bacteria</taxon>
        <taxon>Pseudomonadati</taxon>
        <taxon>Pseudomonadota</taxon>
        <taxon>Alphaproteobacteria</taxon>
        <taxon>Sphingomonadales</taxon>
        <taxon>Sphingomonadaceae</taxon>
        <taxon>Sphingomonas</taxon>
    </lineage>
</organism>
<protein>
    <submittedName>
        <fullName evidence="2">NAD-dependent epimerase/dehydratase family protein</fullName>
    </submittedName>
    <submittedName>
        <fullName evidence="3">UDP-glucose 4-epimerase</fullName>
    </submittedName>
</protein>
<keyword evidence="4" id="KW-1185">Reference proteome</keyword>
<dbReference type="SUPFAM" id="SSF51735">
    <property type="entry name" value="NAD(P)-binding Rossmann-fold domains"/>
    <property type="match status" value="1"/>
</dbReference>
<dbReference type="Proteomes" id="UP000436801">
    <property type="component" value="Unassembled WGS sequence"/>
</dbReference>
<dbReference type="Proteomes" id="UP000323502">
    <property type="component" value="Unassembled WGS sequence"/>
</dbReference>
<dbReference type="InterPro" id="IPR001509">
    <property type="entry name" value="Epimerase_deHydtase"/>
</dbReference>
<dbReference type="CDD" id="cd08946">
    <property type="entry name" value="SDR_e"/>
    <property type="match status" value="1"/>
</dbReference>
<reference evidence="3 4" key="1">
    <citation type="submission" date="2016-10" db="EMBL/GenBank/DDBJ databases">
        <authorList>
            <person name="Varghese N."/>
            <person name="Submissions S."/>
        </authorList>
    </citation>
    <scope>NUCLEOTIDE SEQUENCE [LARGE SCALE GENOMIC DNA]</scope>
    <source>
        <strain evidence="3 4">S7-754</strain>
    </source>
</reference>
<dbReference type="InterPro" id="IPR036291">
    <property type="entry name" value="NAD(P)-bd_dom_sf"/>
</dbReference>
<dbReference type="Gene3D" id="3.40.50.720">
    <property type="entry name" value="NAD(P)-binding Rossmann-like Domain"/>
    <property type="match status" value="1"/>
</dbReference>
<evidence type="ECO:0000313" key="4">
    <source>
        <dbReference type="Proteomes" id="UP000323502"/>
    </source>
</evidence>
<evidence type="ECO:0000259" key="1">
    <source>
        <dbReference type="Pfam" id="PF01370"/>
    </source>
</evidence>
<dbReference type="OrthoDB" id="9801056at2"/>
<dbReference type="RefSeq" id="WP_149683213.1">
    <property type="nucleotide sequence ID" value="NZ_FNBI01000008.1"/>
</dbReference>
<evidence type="ECO:0000313" key="2">
    <source>
        <dbReference type="EMBL" id="MWC44858.1"/>
    </source>
</evidence>
<dbReference type="PANTHER" id="PTHR43245">
    <property type="entry name" value="BIFUNCTIONAL POLYMYXIN RESISTANCE PROTEIN ARNA"/>
    <property type="match status" value="1"/>
</dbReference>
<accession>A0A1G7Q9P6</accession>
<sequence>MKILITGNMGYVGPAVVRHLRSRFPDAVLDGFDAGFFAHCLTTRNGLPERDLNRQSFGDARALRAGDLQGYDAVVILAAVSNDPMGERFAGVTDAINREAAVSLARAASDAGVRNVVFASSCSVYGIAQGGPRREDDPVNPITAYAASKIGTEQALATIGGDTVITSLRFATACGMSARLRLDLVLNDFVASALATGRITILSDGTPWRPLIDVADMARAIEWAATRTADHGGRNLVVNAGATTANYQVRDLAQAVGRLVPGCTVSINHDAPVDSRSYQVDFSRFAQLAPAHRPQLSLDDSIQGLIAGLQGIDFADPDFRTSSLIRLQVLKGLIADGFLSEDLHWSKPDAPHWTPEIEEAA</sequence>
<dbReference type="AlphaFoldDB" id="A0A1G7Q9P6"/>
<dbReference type="Pfam" id="PF01370">
    <property type="entry name" value="Epimerase"/>
    <property type="match status" value="1"/>
</dbReference>
<gene>
    <name evidence="2" type="ORF">GQR91_14635</name>
    <name evidence="3" type="ORF">SAMN05216557_10820</name>
</gene>
<evidence type="ECO:0000313" key="5">
    <source>
        <dbReference type="Proteomes" id="UP000436801"/>
    </source>
</evidence>
<feature type="domain" description="NAD-dependent epimerase/dehydratase" evidence="1">
    <location>
        <begin position="3"/>
        <end position="231"/>
    </location>
</feature>
<dbReference type="EMBL" id="WSUT01000005">
    <property type="protein sequence ID" value="MWC44858.1"/>
    <property type="molecule type" value="Genomic_DNA"/>
</dbReference>
<dbReference type="InterPro" id="IPR050177">
    <property type="entry name" value="Lipid_A_modif_metabolic_enz"/>
</dbReference>
<evidence type="ECO:0000313" key="3">
    <source>
        <dbReference type="EMBL" id="SDF95213.1"/>
    </source>
</evidence>
<name>A0A1G7Q9P6_9SPHN</name>
<proteinExistence type="predicted"/>
<dbReference type="PANTHER" id="PTHR43245:SF23">
    <property type="entry name" value="NAD(P)-BINDING DOMAIN-CONTAINING PROTEIN"/>
    <property type="match status" value="1"/>
</dbReference>